<keyword evidence="2" id="KW-1185">Reference proteome</keyword>
<evidence type="ECO:0000313" key="1">
    <source>
        <dbReference type="EMBL" id="GIP17787.1"/>
    </source>
</evidence>
<organism evidence="1 2">
    <name type="scientific">Paenibacillus montaniterrae</name>
    <dbReference type="NCBI Taxonomy" id="429341"/>
    <lineage>
        <taxon>Bacteria</taxon>
        <taxon>Bacillati</taxon>
        <taxon>Bacillota</taxon>
        <taxon>Bacilli</taxon>
        <taxon>Bacillales</taxon>
        <taxon>Paenibacillaceae</taxon>
        <taxon>Paenibacillus</taxon>
    </lineage>
</organism>
<dbReference type="Proteomes" id="UP000683139">
    <property type="component" value="Unassembled WGS sequence"/>
</dbReference>
<comment type="caution">
    <text evidence="1">The sequence shown here is derived from an EMBL/GenBank/DDBJ whole genome shotgun (WGS) entry which is preliminary data.</text>
</comment>
<name>A0A919YR77_9BACL</name>
<evidence type="ECO:0000313" key="2">
    <source>
        <dbReference type="Proteomes" id="UP000683139"/>
    </source>
</evidence>
<sequence length="62" mass="7266">MSDKCERCGKNFAKMDNWDVCGVCLDEIELDRQYEEYVEDCQGQGEDPLPYEIWVEIGEEDP</sequence>
<proteinExistence type="predicted"/>
<gene>
    <name evidence="1" type="ORF">J40TS1_34290</name>
</gene>
<dbReference type="RefSeq" id="WP_213517454.1">
    <property type="nucleotide sequence ID" value="NZ_BOSE01000006.1"/>
</dbReference>
<dbReference type="AlphaFoldDB" id="A0A919YR77"/>
<dbReference type="EMBL" id="BOSE01000006">
    <property type="protein sequence ID" value="GIP17787.1"/>
    <property type="molecule type" value="Genomic_DNA"/>
</dbReference>
<accession>A0A919YR77</accession>
<reference evidence="1" key="1">
    <citation type="submission" date="2021-03" db="EMBL/GenBank/DDBJ databases">
        <title>Antimicrobial resistance genes in bacteria isolated from Japanese honey, and their potential for conferring macrolide and lincosamide resistance in the American foulbrood pathogen Paenibacillus larvae.</title>
        <authorList>
            <person name="Okamoto M."/>
            <person name="Kumagai M."/>
            <person name="Kanamori H."/>
            <person name="Takamatsu D."/>
        </authorList>
    </citation>
    <scope>NUCLEOTIDE SEQUENCE</scope>
    <source>
        <strain evidence="1">J40TS1</strain>
    </source>
</reference>
<protein>
    <submittedName>
        <fullName evidence="1">Uncharacterized protein</fullName>
    </submittedName>
</protein>